<dbReference type="GeneTree" id="ENSGT01090000263417"/>
<reference evidence="1 2" key="1">
    <citation type="journal article" date="2020" name="Nat. Commun.">
        <title>Donkey genomes provide new insights into domestication and selection for coat color.</title>
        <authorList>
            <person name="Wang"/>
            <person name="C."/>
            <person name="Li"/>
            <person name="H."/>
            <person name="Guo"/>
            <person name="Y."/>
            <person name="Huang"/>
            <person name="J."/>
            <person name="Sun"/>
            <person name="Y."/>
            <person name="Min"/>
            <person name="J."/>
            <person name="Wang"/>
            <person name="J."/>
            <person name="Fang"/>
            <person name="X."/>
            <person name="Zhao"/>
            <person name="Z."/>
            <person name="Wang"/>
            <person name="S."/>
            <person name="Zhang"/>
            <person name="Y."/>
            <person name="Liu"/>
            <person name="Q."/>
            <person name="Jiang"/>
            <person name="Q."/>
            <person name="Wang"/>
            <person name="X."/>
            <person name="Guo"/>
            <person name="Y."/>
            <person name="Yang"/>
            <person name="C."/>
            <person name="Wang"/>
            <person name="Y."/>
            <person name="Tian"/>
            <person name="F."/>
            <person name="Zhuang"/>
            <person name="G."/>
            <person name="Fan"/>
            <person name="Y."/>
            <person name="Gao"/>
            <person name="Q."/>
            <person name="Li"/>
            <person name="Y."/>
            <person name="Ju"/>
            <person name="Z."/>
            <person name="Li"/>
            <person name="J."/>
            <person name="Li"/>
            <person name="R."/>
            <person name="Hou"/>
            <person name="M."/>
            <person name="Yang"/>
            <person name="G."/>
            <person name="Liu"/>
            <person name="G."/>
            <person name="Liu"/>
            <person name="W."/>
            <person name="Guo"/>
            <person name="J."/>
            <person name="Pan"/>
            <person name="S."/>
            <person name="Fan"/>
            <person name="G."/>
            <person name="Zhang"/>
            <person name="W."/>
            <person name="Zhang"/>
            <person name="R."/>
            <person name="Yu"/>
            <person name="J."/>
            <person name="Zhang"/>
            <person name="X."/>
            <person name="Yin"/>
            <person name="Q."/>
            <person name="Ji"/>
            <person name="C."/>
            <person name="Jin"/>
            <person name="Y."/>
            <person name="Yue"/>
            <person name="G."/>
            <person name="Liu"/>
            <person name="M."/>
            <person name="Xu"/>
            <person name="J."/>
            <person name="Liu"/>
            <person name="S."/>
            <person name="Jordana"/>
            <person name="J."/>
            <person name="Noce"/>
            <person name="A."/>
            <person name="Amills"/>
            <person name="M."/>
            <person name="Wu"/>
            <person name="D.D."/>
            <person name="Li"/>
            <person name="S."/>
            <person name="Zhou"/>
            <person name="X. and Zhong"/>
            <person name="J."/>
        </authorList>
    </citation>
    <scope>NUCLEOTIDE SEQUENCE [LARGE SCALE GENOMIC DNA]</scope>
</reference>
<dbReference type="Proteomes" id="UP000694387">
    <property type="component" value="Chromosome 22"/>
</dbReference>
<organism evidence="1 2">
    <name type="scientific">Equus asinus</name>
    <name type="common">Donkey</name>
    <name type="synonym">Equus africanus asinus</name>
    <dbReference type="NCBI Taxonomy" id="9793"/>
    <lineage>
        <taxon>Eukaryota</taxon>
        <taxon>Metazoa</taxon>
        <taxon>Chordata</taxon>
        <taxon>Craniata</taxon>
        <taxon>Vertebrata</taxon>
        <taxon>Euteleostomi</taxon>
        <taxon>Mammalia</taxon>
        <taxon>Eutheria</taxon>
        <taxon>Laurasiatheria</taxon>
        <taxon>Perissodactyla</taxon>
        <taxon>Equidae</taxon>
        <taxon>Equus</taxon>
    </lineage>
</organism>
<protein>
    <submittedName>
        <fullName evidence="1">Uncharacterized protein</fullName>
    </submittedName>
</protein>
<evidence type="ECO:0000313" key="1">
    <source>
        <dbReference type="Ensembl" id="ENSEASP00005008830.2"/>
    </source>
</evidence>
<dbReference type="Ensembl" id="ENSEAST00005009618.2">
    <property type="protein sequence ID" value="ENSEASP00005008830.2"/>
    <property type="gene ID" value="ENSEASG00005006341.2"/>
</dbReference>
<sequence>QKLKPAREDTPGEGCIRGREIEWREGLSCHQGHPSHLPLYLLPSLLLGHYSVLWGC</sequence>
<evidence type="ECO:0000313" key="2">
    <source>
        <dbReference type="Proteomes" id="UP000694387"/>
    </source>
</evidence>
<proteinExistence type="predicted"/>
<reference evidence="1" key="2">
    <citation type="submission" date="2025-08" db="UniProtKB">
        <authorList>
            <consortium name="Ensembl"/>
        </authorList>
    </citation>
    <scope>IDENTIFICATION</scope>
</reference>
<accession>A0A8C4PJ46</accession>
<name>A0A8C4PJ46_EQUAS</name>
<reference evidence="1" key="3">
    <citation type="submission" date="2025-09" db="UniProtKB">
        <authorList>
            <consortium name="Ensembl"/>
        </authorList>
    </citation>
    <scope>IDENTIFICATION</scope>
</reference>
<keyword evidence="2" id="KW-1185">Reference proteome</keyword>
<dbReference type="AlphaFoldDB" id="A0A8C4PJ46"/>